<reference evidence="5 6" key="1">
    <citation type="submission" date="2018-10" db="EMBL/GenBank/DDBJ databases">
        <title>Draft genome sequence of Bacillus salarius IM0101, isolated from a hypersaline soil in Inner Mongolia, China.</title>
        <authorList>
            <person name="Yamprayoonswat W."/>
            <person name="Boonvisut S."/>
            <person name="Jumpathong W."/>
            <person name="Sittihan S."/>
            <person name="Ruangsuj P."/>
            <person name="Wanthongcharoen S."/>
            <person name="Thongpramul N."/>
            <person name="Pimmason S."/>
            <person name="Yu B."/>
            <person name="Yasawong M."/>
        </authorList>
    </citation>
    <scope>NUCLEOTIDE SEQUENCE [LARGE SCALE GENOMIC DNA]</scope>
    <source>
        <strain evidence="5 6">IM0101</strain>
    </source>
</reference>
<dbReference type="PROSITE" id="PS50893">
    <property type="entry name" value="ABC_TRANSPORTER_2"/>
    <property type="match status" value="1"/>
</dbReference>
<organism evidence="5 6">
    <name type="scientific">Salibacterium salarium</name>
    <dbReference type="NCBI Taxonomy" id="284579"/>
    <lineage>
        <taxon>Bacteria</taxon>
        <taxon>Bacillati</taxon>
        <taxon>Bacillota</taxon>
        <taxon>Bacilli</taxon>
        <taxon>Bacillales</taxon>
        <taxon>Bacillaceae</taxon>
    </lineage>
</organism>
<dbReference type="RefSeq" id="WP_125563258.1">
    <property type="nucleotide sequence ID" value="NZ_RBVX01000101.1"/>
</dbReference>
<sequence>MQNLLKVENLKKKYANTMVLKKVNLNINKGSIIAVTGENGSGKSTLLKLIAGINTPTDGKIVNLTNSLKLGFVPDKFPEDTKFNIYEYMYFLGSINGLSKKYIESKLNELLRKFNLEEHSTKRIETFSKGMMQKINIMQGILNNPDILVLDEPLSGLDYHAQREIKNIIKSLHKSGVSMIFTSHEKEFIEEISTRIINIDKGVISFEKKIEDKDASNVKIVFFMKPSLLRDELINRSQIKSVENKNELCSIVVRYEQSDEILKSILNNGGSVSEVIRINEGVYHFV</sequence>
<evidence type="ECO:0000256" key="3">
    <source>
        <dbReference type="ARBA" id="ARBA00022840"/>
    </source>
</evidence>
<comment type="caution">
    <text evidence="5">The sequence shown here is derived from an EMBL/GenBank/DDBJ whole genome shotgun (WGS) entry which is preliminary data.</text>
</comment>
<dbReference type="CDD" id="cd03230">
    <property type="entry name" value="ABC_DR_subfamily_A"/>
    <property type="match status" value="1"/>
</dbReference>
<evidence type="ECO:0000313" key="5">
    <source>
        <dbReference type="EMBL" id="RSL29043.1"/>
    </source>
</evidence>
<dbReference type="Pfam" id="PF00005">
    <property type="entry name" value="ABC_tran"/>
    <property type="match status" value="1"/>
</dbReference>
<dbReference type="SUPFAM" id="SSF52540">
    <property type="entry name" value="P-loop containing nucleoside triphosphate hydrolases"/>
    <property type="match status" value="1"/>
</dbReference>
<evidence type="ECO:0000256" key="1">
    <source>
        <dbReference type="ARBA" id="ARBA00022448"/>
    </source>
</evidence>
<dbReference type="GO" id="GO:0016887">
    <property type="term" value="F:ATP hydrolysis activity"/>
    <property type="evidence" value="ECO:0007669"/>
    <property type="project" value="InterPro"/>
</dbReference>
<keyword evidence="6" id="KW-1185">Reference proteome</keyword>
<dbReference type="PANTHER" id="PTHR42939:SF1">
    <property type="entry name" value="ABC TRANSPORTER ATP-BINDING PROTEIN ALBC-RELATED"/>
    <property type="match status" value="1"/>
</dbReference>
<evidence type="ECO:0000313" key="6">
    <source>
        <dbReference type="Proteomes" id="UP000275076"/>
    </source>
</evidence>
<keyword evidence="2" id="KW-0547">Nucleotide-binding</keyword>
<keyword evidence="1" id="KW-0813">Transport</keyword>
<dbReference type="GO" id="GO:0005524">
    <property type="term" value="F:ATP binding"/>
    <property type="evidence" value="ECO:0007669"/>
    <property type="project" value="UniProtKB-KW"/>
</dbReference>
<proteinExistence type="predicted"/>
<dbReference type="InterPro" id="IPR027417">
    <property type="entry name" value="P-loop_NTPase"/>
</dbReference>
<dbReference type="InterPro" id="IPR051782">
    <property type="entry name" value="ABC_Transporter_VariousFunc"/>
</dbReference>
<dbReference type="Gene3D" id="3.40.50.300">
    <property type="entry name" value="P-loop containing nucleotide triphosphate hydrolases"/>
    <property type="match status" value="1"/>
</dbReference>
<feature type="domain" description="ABC transporter" evidence="4">
    <location>
        <begin position="5"/>
        <end position="226"/>
    </location>
</feature>
<evidence type="ECO:0000256" key="2">
    <source>
        <dbReference type="ARBA" id="ARBA00022741"/>
    </source>
</evidence>
<dbReference type="OrthoDB" id="2290519at2"/>
<dbReference type="Proteomes" id="UP000275076">
    <property type="component" value="Unassembled WGS sequence"/>
</dbReference>
<dbReference type="AlphaFoldDB" id="A0A3R9QMD8"/>
<dbReference type="EMBL" id="RBVX01000101">
    <property type="protein sequence ID" value="RSL29043.1"/>
    <property type="molecule type" value="Genomic_DNA"/>
</dbReference>
<dbReference type="InterPro" id="IPR003593">
    <property type="entry name" value="AAA+_ATPase"/>
</dbReference>
<gene>
    <name evidence="5" type="ORF">D7Z54_33320</name>
</gene>
<dbReference type="SMART" id="SM00382">
    <property type="entry name" value="AAA"/>
    <property type="match status" value="1"/>
</dbReference>
<dbReference type="InterPro" id="IPR003439">
    <property type="entry name" value="ABC_transporter-like_ATP-bd"/>
</dbReference>
<dbReference type="PANTHER" id="PTHR42939">
    <property type="entry name" value="ABC TRANSPORTER ATP-BINDING PROTEIN ALBC-RELATED"/>
    <property type="match status" value="1"/>
</dbReference>
<keyword evidence="3 5" id="KW-0067">ATP-binding</keyword>
<name>A0A3R9QMD8_9BACI</name>
<protein>
    <submittedName>
        <fullName evidence="5">ABC transporter ATP-binding protein</fullName>
    </submittedName>
</protein>
<accession>A0A3R9QMD8</accession>
<evidence type="ECO:0000259" key="4">
    <source>
        <dbReference type="PROSITE" id="PS50893"/>
    </source>
</evidence>